<comment type="caution">
    <text evidence="3">The sequence shown here is derived from an EMBL/GenBank/DDBJ whole genome shotgun (WGS) entry which is preliminary data.</text>
</comment>
<sequence>MSSEGYIYVLGAFAAGVILAICSTAYCIYIRYSTYRLSKKIREVMLKRMIHGMDPEEEGPINMNHPRGIHSFRLSRLIPSKRQVPSQRQFPDVSHTDSRTYVNVPGSGFNAYSSHDTFDGYEQQPNYPEKNDKGGLQEIHNFDPPSQTSSQLLVSYTSSSHSSSHHSRPGHVRQSYGDEFEMTTPRQQSHPRVFERQQSSGGPLESRRQVLRY</sequence>
<gene>
    <name evidence="3" type="ORF">CDAUBV1_LOCUS12362</name>
</gene>
<keyword evidence="2" id="KW-0472">Membrane</keyword>
<keyword evidence="2" id="KW-1133">Transmembrane helix</keyword>
<evidence type="ECO:0000256" key="2">
    <source>
        <dbReference type="SAM" id="Phobius"/>
    </source>
</evidence>
<keyword evidence="2" id="KW-0812">Transmembrane</keyword>
<name>A0AAV2TN09_CALDB</name>
<accession>A0AAV2TN09</accession>
<organism evidence="3 4">
    <name type="scientific">Calicophoron daubneyi</name>
    <name type="common">Rumen fluke</name>
    <name type="synonym">Paramphistomum daubneyi</name>
    <dbReference type="NCBI Taxonomy" id="300641"/>
    <lineage>
        <taxon>Eukaryota</taxon>
        <taxon>Metazoa</taxon>
        <taxon>Spiralia</taxon>
        <taxon>Lophotrochozoa</taxon>
        <taxon>Platyhelminthes</taxon>
        <taxon>Trematoda</taxon>
        <taxon>Digenea</taxon>
        <taxon>Plagiorchiida</taxon>
        <taxon>Pronocephalata</taxon>
        <taxon>Paramphistomoidea</taxon>
        <taxon>Paramphistomidae</taxon>
        <taxon>Calicophoron</taxon>
    </lineage>
</organism>
<reference evidence="3" key="1">
    <citation type="submission" date="2024-06" db="EMBL/GenBank/DDBJ databases">
        <authorList>
            <person name="Liu X."/>
            <person name="Lenzi L."/>
            <person name="Haldenby T S."/>
            <person name="Uol C."/>
        </authorList>
    </citation>
    <scope>NUCLEOTIDE SEQUENCE</scope>
</reference>
<feature type="region of interest" description="Disordered" evidence="1">
    <location>
        <begin position="82"/>
        <end position="101"/>
    </location>
</feature>
<feature type="compositionally biased region" description="Low complexity" evidence="1">
    <location>
        <begin position="146"/>
        <end position="162"/>
    </location>
</feature>
<evidence type="ECO:0000313" key="4">
    <source>
        <dbReference type="Proteomes" id="UP001497525"/>
    </source>
</evidence>
<dbReference type="Proteomes" id="UP001497525">
    <property type="component" value="Unassembled WGS sequence"/>
</dbReference>
<evidence type="ECO:0000313" key="3">
    <source>
        <dbReference type="EMBL" id="CAL5137881.1"/>
    </source>
</evidence>
<protein>
    <submittedName>
        <fullName evidence="3">Uncharacterized protein</fullName>
    </submittedName>
</protein>
<feature type="compositionally biased region" description="Polar residues" evidence="1">
    <location>
        <begin position="184"/>
        <end position="201"/>
    </location>
</feature>
<dbReference type="AlphaFoldDB" id="A0AAV2TN09"/>
<feature type="transmembrane region" description="Helical" evidence="2">
    <location>
        <begin position="6"/>
        <end position="32"/>
    </location>
</feature>
<feature type="region of interest" description="Disordered" evidence="1">
    <location>
        <begin position="113"/>
        <end position="213"/>
    </location>
</feature>
<proteinExistence type="predicted"/>
<evidence type="ECO:0000256" key="1">
    <source>
        <dbReference type="SAM" id="MobiDB-lite"/>
    </source>
</evidence>
<dbReference type="EMBL" id="CAXLJL010000445">
    <property type="protein sequence ID" value="CAL5137881.1"/>
    <property type="molecule type" value="Genomic_DNA"/>
</dbReference>